<feature type="region of interest" description="Disordered" evidence="1">
    <location>
        <begin position="192"/>
        <end position="270"/>
    </location>
</feature>
<dbReference type="InterPro" id="IPR025187">
    <property type="entry name" value="DUF4112"/>
</dbReference>
<reference evidence="3 4" key="1">
    <citation type="submission" date="2024-03" db="EMBL/GenBank/DDBJ databases">
        <title>A high-quality draft genome sequence of Diaporthe vaccinii, a causative agent of upright dieback and viscid rot disease in cranberry plants.</title>
        <authorList>
            <person name="Sarrasin M."/>
            <person name="Lang B.F."/>
            <person name="Burger G."/>
        </authorList>
    </citation>
    <scope>NUCLEOTIDE SEQUENCE [LARGE SCALE GENOMIC DNA]</scope>
    <source>
        <strain evidence="3 4">IS7</strain>
    </source>
</reference>
<evidence type="ECO:0000313" key="4">
    <source>
        <dbReference type="Proteomes" id="UP001600888"/>
    </source>
</evidence>
<dbReference type="PANTHER" id="PTHR35519:SF2">
    <property type="entry name" value="PH DOMAIN PROTEIN"/>
    <property type="match status" value="1"/>
</dbReference>
<dbReference type="Proteomes" id="UP001600888">
    <property type="component" value="Unassembled WGS sequence"/>
</dbReference>
<proteinExistence type="predicted"/>
<organism evidence="3 4">
    <name type="scientific">Diaporthe vaccinii</name>
    <dbReference type="NCBI Taxonomy" id="105482"/>
    <lineage>
        <taxon>Eukaryota</taxon>
        <taxon>Fungi</taxon>
        <taxon>Dikarya</taxon>
        <taxon>Ascomycota</taxon>
        <taxon>Pezizomycotina</taxon>
        <taxon>Sordariomycetes</taxon>
        <taxon>Sordariomycetidae</taxon>
        <taxon>Diaporthales</taxon>
        <taxon>Diaporthaceae</taxon>
        <taxon>Diaporthe</taxon>
        <taxon>Diaporthe eres species complex</taxon>
    </lineage>
</organism>
<feature type="transmembrane region" description="Helical" evidence="2">
    <location>
        <begin position="123"/>
        <end position="150"/>
    </location>
</feature>
<evidence type="ECO:0008006" key="5">
    <source>
        <dbReference type="Google" id="ProtNLM"/>
    </source>
</evidence>
<keyword evidence="4" id="KW-1185">Reference proteome</keyword>
<sequence length="270" mass="28997">MAFLAKFVATKYVGDKLEDNFGPENPRYDIFVTEDGRRKKLKKSLPPGLSAHDECVLKTVQRKAYRYEWWIDCHCCCGLHIQFGTVTLWGLLPVVGDIISLINALTLIRAARKVQGGLPAPTLAAMLLWALIDFAIKLIPIVGDILTAIIKPNTRNCMRVEALLRQRASKRSGPGASASDRNVPAPRGATVRAPLLVSSQPGAQTRMVGGGAAPSYGTVPAGAGAGAAASSSSSGAAQPHAEDRRSTRHLLPFWRRNDDSDSESDGEAAR</sequence>
<name>A0ABR4EYZ4_9PEZI</name>
<evidence type="ECO:0000313" key="3">
    <source>
        <dbReference type="EMBL" id="KAL2287643.1"/>
    </source>
</evidence>
<feature type="compositionally biased region" description="Acidic residues" evidence="1">
    <location>
        <begin position="260"/>
        <end position="270"/>
    </location>
</feature>
<keyword evidence="2" id="KW-0472">Membrane</keyword>
<gene>
    <name evidence="3" type="ORF">FJTKL_05027</name>
</gene>
<feature type="transmembrane region" description="Helical" evidence="2">
    <location>
        <begin position="88"/>
        <end position="111"/>
    </location>
</feature>
<feature type="compositionally biased region" description="Low complexity" evidence="1">
    <location>
        <begin position="226"/>
        <end position="237"/>
    </location>
</feature>
<accession>A0ABR4EYZ4</accession>
<dbReference type="Pfam" id="PF13430">
    <property type="entry name" value="DUF4112"/>
    <property type="match status" value="1"/>
</dbReference>
<evidence type="ECO:0000256" key="1">
    <source>
        <dbReference type="SAM" id="MobiDB-lite"/>
    </source>
</evidence>
<dbReference type="PANTHER" id="PTHR35519">
    <property type="entry name" value="MEMBRANE PROTEINS"/>
    <property type="match status" value="1"/>
</dbReference>
<comment type="caution">
    <text evidence="3">The sequence shown here is derived from an EMBL/GenBank/DDBJ whole genome shotgun (WGS) entry which is preliminary data.</text>
</comment>
<keyword evidence="2" id="KW-1133">Transmembrane helix</keyword>
<evidence type="ECO:0000256" key="2">
    <source>
        <dbReference type="SAM" id="Phobius"/>
    </source>
</evidence>
<protein>
    <recommendedName>
        <fullName evidence="5">PH domain-containing protein</fullName>
    </recommendedName>
</protein>
<dbReference type="EMBL" id="JBAWTH010000019">
    <property type="protein sequence ID" value="KAL2287643.1"/>
    <property type="molecule type" value="Genomic_DNA"/>
</dbReference>
<keyword evidence="2" id="KW-0812">Transmembrane</keyword>